<evidence type="ECO:0000313" key="2">
    <source>
        <dbReference type="EMBL" id="MBO8480368.1"/>
    </source>
</evidence>
<organism evidence="2 3">
    <name type="scientific">Candidatus Cryptobacteroides avistercoris</name>
    <dbReference type="NCBI Taxonomy" id="2840758"/>
    <lineage>
        <taxon>Bacteria</taxon>
        <taxon>Pseudomonadati</taxon>
        <taxon>Bacteroidota</taxon>
        <taxon>Bacteroidia</taxon>
        <taxon>Bacteroidales</taxon>
        <taxon>Candidatus Cryptobacteroides</taxon>
    </lineage>
</organism>
<dbReference type="InterPro" id="IPR036737">
    <property type="entry name" value="OmpA-like_sf"/>
</dbReference>
<evidence type="ECO:0008006" key="4">
    <source>
        <dbReference type="Google" id="ProtNLM"/>
    </source>
</evidence>
<dbReference type="EMBL" id="JADILW010000066">
    <property type="protein sequence ID" value="MBO8480368.1"/>
    <property type="molecule type" value="Genomic_DNA"/>
</dbReference>
<reference evidence="2" key="1">
    <citation type="submission" date="2020-10" db="EMBL/GenBank/DDBJ databases">
        <authorList>
            <person name="Gilroy R."/>
        </authorList>
    </citation>
    <scope>NUCLEOTIDE SEQUENCE</scope>
    <source>
        <strain evidence="2">B3-1481</strain>
    </source>
</reference>
<feature type="signal peptide" evidence="1">
    <location>
        <begin position="1"/>
        <end position="18"/>
    </location>
</feature>
<protein>
    <recommendedName>
        <fullName evidence="4">Tetratricopeptide repeat protein</fullName>
    </recommendedName>
</protein>
<keyword evidence="1" id="KW-0732">Signal</keyword>
<gene>
    <name evidence="2" type="ORF">IAB76_04570</name>
</gene>
<proteinExistence type="predicted"/>
<sequence>MKRVIKLFAFSAVILAAASCGKSRTEQMALAENVRISCTPEVLALVGDKVDAEITVTFPERYFYPKTILEVTPVLVYEGGEVAGETFTYQGEKVKDNYTVVSYDGGSVKENVSFDYADGMEKSYLELRGVLYYKDAAVEIPALKVADGVNVTQLLADNGGSLSFKKDNYQEILHESTEGQVLYDVNSAVVKKSELSSESVQGLQAALDEIESDPRYTVTGTRIISYASPEGGEELNAKLSDRRAESAEKAWDKVTGGMPAGDVQVQSVGQDWEGFQEAVQNSDVEDKDLILRVLSMYSDPAVREREIRNMSQIYQEISKDVFPELRRARFIADVDYRNFSDAELLELVDSAIEVLDEEALLRAASVVEDKDGKADIYKEAVSRYGSDRARFNLAVLALGDRQPDEAAAYLKAIENPDADVTNALGVCEYQKGDLKAAADLFRKAGTDEAKANLGMVQILSGDYDAAAATLAGTGSDNEAVAYILSGDLDKAAAVQTGDSALDNYIKAVIAAREGDSSTVDACLDKVAASCPELAARAEKDVEFANYR</sequence>
<name>A0A9D9IXA5_9BACT</name>
<comment type="caution">
    <text evidence="2">The sequence shown here is derived from an EMBL/GenBank/DDBJ whole genome shotgun (WGS) entry which is preliminary data.</text>
</comment>
<feature type="chain" id="PRO_5039174071" description="Tetratricopeptide repeat protein" evidence="1">
    <location>
        <begin position="19"/>
        <end position="547"/>
    </location>
</feature>
<evidence type="ECO:0000313" key="3">
    <source>
        <dbReference type="Proteomes" id="UP000823769"/>
    </source>
</evidence>
<reference evidence="2" key="2">
    <citation type="journal article" date="2021" name="PeerJ">
        <title>Extensive microbial diversity within the chicken gut microbiome revealed by metagenomics and culture.</title>
        <authorList>
            <person name="Gilroy R."/>
            <person name="Ravi A."/>
            <person name="Getino M."/>
            <person name="Pursley I."/>
            <person name="Horton D.L."/>
            <person name="Alikhan N.F."/>
            <person name="Baker D."/>
            <person name="Gharbi K."/>
            <person name="Hall N."/>
            <person name="Watson M."/>
            <person name="Adriaenssens E.M."/>
            <person name="Foster-Nyarko E."/>
            <person name="Jarju S."/>
            <person name="Secka A."/>
            <person name="Antonio M."/>
            <person name="Oren A."/>
            <person name="Chaudhuri R.R."/>
            <person name="La Ragione R."/>
            <person name="Hildebrand F."/>
            <person name="Pallen M.J."/>
        </authorList>
    </citation>
    <scope>NUCLEOTIDE SEQUENCE</scope>
    <source>
        <strain evidence="2">B3-1481</strain>
    </source>
</reference>
<dbReference type="Gene3D" id="1.25.40.10">
    <property type="entry name" value="Tetratricopeptide repeat domain"/>
    <property type="match status" value="1"/>
</dbReference>
<dbReference type="AlphaFoldDB" id="A0A9D9IXA5"/>
<dbReference type="SUPFAM" id="SSF81901">
    <property type="entry name" value="HCP-like"/>
    <property type="match status" value="1"/>
</dbReference>
<dbReference type="Gene3D" id="3.30.1330.60">
    <property type="entry name" value="OmpA-like domain"/>
    <property type="match status" value="1"/>
</dbReference>
<dbReference type="Proteomes" id="UP000823769">
    <property type="component" value="Unassembled WGS sequence"/>
</dbReference>
<accession>A0A9D9IXA5</accession>
<dbReference type="InterPro" id="IPR011990">
    <property type="entry name" value="TPR-like_helical_dom_sf"/>
</dbReference>
<evidence type="ECO:0000256" key="1">
    <source>
        <dbReference type="SAM" id="SignalP"/>
    </source>
</evidence>
<dbReference type="PROSITE" id="PS51257">
    <property type="entry name" value="PROKAR_LIPOPROTEIN"/>
    <property type="match status" value="1"/>
</dbReference>
<dbReference type="SUPFAM" id="SSF103088">
    <property type="entry name" value="OmpA-like"/>
    <property type="match status" value="1"/>
</dbReference>